<dbReference type="GO" id="GO:0008483">
    <property type="term" value="F:transaminase activity"/>
    <property type="evidence" value="ECO:0007669"/>
    <property type="project" value="TreeGrafter"/>
</dbReference>
<dbReference type="Pfam" id="PF01041">
    <property type="entry name" value="DegT_DnrJ_EryC1"/>
    <property type="match status" value="1"/>
</dbReference>
<dbReference type="Proteomes" id="UP000676169">
    <property type="component" value="Chromosome"/>
</dbReference>
<proteinExistence type="inferred from homology"/>
<dbReference type="InterPro" id="IPR000653">
    <property type="entry name" value="DegT/StrS_aminotransferase"/>
</dbReference>
<dbReference type="InterPro" id="IPR015424">
    <property type="entry name" value="PyrdxlP-dep_Trfase"/>
</dbReference>
<protein>
    <submittedName>
        <fullName evidence="3">Lipopolysaccharide biosynthesis protein RfbH</fullName>
    </submittedName>
</protein>
<keyword evidence="4" id="KW-1185">Reference proteome</keyword>
<dbReference type="PANTHER" id="PTHR30244:SF34">
    <property type="entry name" value="DTDP-4-AMINO-4,6-DIDEOXYGALACTOSE TRANSAMINASE"/>
    <property type="match status" value="1"/>
</dbReference>
<dbReference type="PANTHER" id="PTHR30244">
    <property type="entry name" value="TRANSAMINASE"/>
    <property type="match status" value="1"/>
</dbReference>
<comment type="similarity">
    <text evidence="1 2">Belongs to the DegT/DnrJ/EryC1 family.</text>
</comment>
<dbReference type="NCBIfam" id="NF011936">
    <property type="entry name" value="PRK15407.1"/>
    <property type="match status" value="1"/>
</dbReference>
<keyword evidence="2" id="KW-0663">Pyridoxal phosphate</keyword>
<dbReference type="InterPro" id="IPR015422">
    <property type="entry name" value="PyrdxlP-dep_Trfase_small"/>
</dbReference>
<dbReference type="GO" id="GO:0000271">
    <property type="term" value="P:polysaccharide biosynthetic process"/>
    <property type="evidence" value="ECO:0007669"/>
    <property type="project" value="TreeGrafter"/>
</dbReference>
<name>A0A975IYK5_9BACT</name>
<dbReference type="CDD" id="cd00616">
    <property type="entry name" value="AHBA_syn"/>
    <property type="match status" value="1"/>
</dbReference>
<accession>A0A975IYK5</accession>
<dbReference type="RefSeq" id="WP_211630348.1">
    <property type="nucleotide sequence ID" value="NZ_CP073100.1"/>
</dbReference>
<dbReference type="InterPro" id="IPR015421">
    <property type="entry name" value="PyrdxlP-dep_Trfase_major"/>
</dbReference>
<dbReference type="Gene3D" id="3.90.1150.10">
    <property type="entry name" value="Aspartate Aminotransferase, domain 1"/>
    <property type="match status" value="1"/>
</dbReference>
<reference evidence="3" key="1">
    <citation type="submission" date="2021-04" db="EMBL/GenBank/DDBJ databases">
        <title>Luteolibacter sp. 32A isolated from the skin of an Anderson's salamander (Ambystoma andersonii).</title>
        <authorList>
            <person name="Spergser J."/>
            <person name="Busse H.-J."/>
        </authorList>
    </citation>
    <scope>NUCLEOTIDE SEQUENCE</scope>
    <source>
        <strain evidence="3">32A</strain>
    </source>
</reference>
<dbReference type="Gene3D" id="3.40.640.10">
    <property type="entry name" value="Type I PLP-dependent aspartate aminotransferase-like (Major domain)"/>
    <property type="match status" value="1"/>
</dbReference>
<dbReference type="GO" id="GO:0030170">
    <property type="term" value="F:pyridoxal phosphate binding"/>
    <property type="evidence" value="ECO:0007669"/>
    <property type="project" value="TreeGrafter"/>
</dbReference>
<organism evidence="3 4">
    <name type="scientific">Luteolibacter ambystomatis</name>
    <dbReference type="NCBI Taxonomy" id="2824561"/>
    <lineage>
        <taxon>Bacteria</taxon>
        <taxon>Pseudomonadati</taxon>
        <taxon>Verrucomicrobiota</taxon>
        <taxon>Verrucomicrobiia</taxon>
        <taxon>Verrucomicrobiales</taxon>
        <taxon>Verrucomicrobiaceae</taxon>
        <taxon>Luteolibacter</taxon>
    </lineage>
</organism>
<gene>
    <name evidence="3" type="primary">rfbH</name>
    <name evidence="3" type="ORF">KBB96_15320</name>
</gene>
<dbReference type="AlphaFoldDB" id="A0A975IYK5"/>
<dbReference type="EMBL" id="CP073100">
    <property type="protein sequence ID" value="QUE50234.1"/>
    <property type="molecule type" value="Genomic_DNA"/>
</dbReference>
<evidence type="ECO:0000256" key="1">
    <source>
        <dbReference type="ARBA" id="ARBA00037999"/>
    </source>
</evidence>
<sequence length="514" mass="56610">MSLPELKAEILRLTAEYSRLAHRQNRPGFIEDGPAFVPGQTTVPYAGRVFETEEVTAAVSATLDFWLTLGPEGEAMEKELAAFLGVRHSLLVNSGSSANLVAFSALTTHKLPEHKRIRPGDEVITVAAGFPTTVAPIIQNGAVPVFVDAKPLTGNADCSLLEAAYSPGRTKAVMMAHALGNPFDLGVVLEFCKKYDLWLVEDNCDALGCTYSLPVERAKELGLDHLLKIADKGEHPIIRIEFVDGRDLLTAPTGSFGDISTQSFYPPHHLTMGEGGAVNIVRKPPLKTYAESFRDWGRDCWCASGKDDTCGKRFQWQLGELPQGYDHKYIYSHLGYNLKPLDPQAAIGRVQIRRLPAFIEARKDNWQRLRAGLKGLEEVIDFALPTHATAWNEDGTFEWDDTGCRTSCSWFGFKMTIREGAPFTRTELAAHLDEKKIGNRMLFGGNLVRQPAFVQLRRDDPGAIRVSGELPGADRIMNHTLFLGTYPGLTGEMIDYMAATIRNFVAAKTAGAES</sequence>
<evidence type="ECO:0000313" key="3">
    <source>
        <dbReference type="EMBL" id="QUE50234.1"/>
    </source>
</evidence>
<dbReference type="KEGG" id="lamb:KBB96_15320"/>
<evidence type="ECO:0000313" key="4">
    <source>
        <dbReference type="Proteomes" id="UP000676169"/>
    </source>
</evidence>
<dbReference type="SUPFAM" id="SSF53383">
    <property type="entry name" value="PLP-dependent transferases"/>
    <property type="match status" value="1"/>
</dbReference>
<evidence type="ECO:0000256" key="2">
    <source>
        <dbReference type="RuleBase" id="RU004508"/>
    </source>
</evidence>